<dbReference type="AlphaFoldDB" id="A0A9P0LIH9"/>
<feature type="region of interest" description="Disordered" evidence="1">
    <location>
        <begin position="34"/>
        <end position="56"/>
    </location>
</feature>
<name>A0A9P0LIH9_ACAOB</name>
<keyword evidence="3" id="KW-1185">Reference proteome</keyword>
<evidence type="ECO:0000256" key="1">
    <source>
        <dbReference type="SAM" id="MobiDB-lite"/>
    </source>
</evidence>
<organism evidence="2 3">
    <name type="scientific">Acanthoscelides obtectus</name>
    <name type="common">Bean weevil</name>
    <name type="synonym">Bruchus obtectus</name>
    <dbReference type="NCBI Taxonomy" id="200917"/>
    <lineage>
        <taxon>Eukaryota</taxon>
        <taxon>Metazoa</taxon>
        <taxon>Ecdysozoa</taxon>
        <taxon>Arthropoda</taxon>
        <taxon>Hexapoda</taxon>
        <taxon>Insecta</taxon>
        <taxon>Pterygota</taxon>
        <taxon>Neoptera</taxon>
        <taxon>Endopterygota</taxon>
        <taxon>Coleoptera</taxon>
        <taxon>Polyphaga</taxon>
        <taxon>Cucujiformia</taxon>
        <taxon>Chrysomeloidea</taxon>
        <taxon>Chrysomelidae</taxon>
        <taxon>Bruchinae</taxon>
        <taxon>Bruchini</taxon>
        <taxon>Acanthoscelides</taxon>
    </lineage>
</organism>
<feature type="compositionally biased region" description="Low complexity" evidence="1">
    <location>
        <begin position="147"/>
        <end position="158"/>
    </location>
</feature>
<comment type="caution">
    <text evidence="2">The sequence shown here is derived from an EMBL/GenBank/DDBJ whole genome shotgun (WGS) entry which is preliminary data.</text>
</comment>
<feature type="compositionally biased region" description="Acidic residues" evidence="1">
    <location>
        <begin position="130"/>
        <end position="146"/>
    </location>
</feature>
<protein>
    <submittedName>
        <fullName evidence="2">Uncharacterized protein</fullName>
    </submittedName>
</protein>
<feature type="region of interest" description="Disordered" evidence="1">
    <location>
        <begin position="127"/>
        <end position="172"/>
    </location>
</feature>
<dbReference type="Proteomes" id="UP001152888">
    <property type="component" value="Unassembled WGS sequence"/>
</dbReference>
<gene>
    <name evidence="2" type="ORF">ACAOBT_LOCUS21192</name>
</gene>
<evidence type="ECO:0000313" key="3">
    <source>
        <dbReference type="Proteomes" id="UP001152888"/>
    </source>
</evidence>
<sequence length="172" mass="18786">MMDLNTKAPLPQRTRLLMQLSAEKGLSDVENVGIYGQSSETGSGKEPTAPNSPPSMDLPCEGQNALRNFRDVTEIVDSFLTASPSKINDQLCDLDSVLIDSLGTEKGIDHIDHRSRDTFSNIREAQNTEVEFDDIESPCDDSDADPDYASSESAEYSSPELSNFGEPKAKKP</sequence>
<proteinExistence type="predicted"/>
<accession>A0A9P0LIH9</accession>
<evidence type="ECO:0000313" key="2">
    <source>
        <dbReference type="EMBL" id="CAH1992950.1"/>
    </source>
</evidence>
<dbReference type="EMBL" id="CAKOFQ010007160">
    <property type="protein sequence ID" value="CAH1992950.1"/>
    <property type="molecule type" value="Genomic_DNA"/>
</dbReference>
<reference evidence="2" key="1">
    <citation type="submission" date="2022-03" db="EMBL/GenBank/DDBJ databases">
        <authorList>
            <person name="Sayadi A."/>
        </authorList>
    </citation>
    <scope>NUCLEOTIDE SEQUENCE</scope>
</reference>